<evidence type="ECO:0000313" key="3">
    <source>
        <dbReference type="WBParaSite" id="Pan_g5212.t1"/>
    </source>
</evidence>
<dbReference type="WBParaSite" id="Pan_g5212.t1">
    <property type="protein sequence ID" value="Pan_g5212.t1"/>
    <property type="gene ID" value="Pan_g5212"/>
</dbReference>
<sequence length="83" mass="8732">MTAQPVPQAQQNPRNAYSNGISAVPAAGPGPAAPVAVPPLSDHLVYMFPGCQVRNPNALQGMILPMFETAAANFVKYLNTINL</sequence>
<reference evidence="2" key="1">
    <citation type="journal article" date="2013" name="Genetics">
        <title>The draft genome and transcriptome of Panagrellus redivivus are shaped by the harsh demands of a free-living lifestyle.</title>
        <authorList>
            <person name="Srinivasan J."/>
            <person name="Dillman A.R."/>
            <person name="Macchietto M.G."/>
            <person name="Heikkinen L."/>
            <person name="Lakso M."/>
            <person name="Fracchia K.M."/>
            <person name="Antoshechkin I."/>
            <person name="Mortazavi A."/>
            <person name="Wong G."/>
            <person name="Sternberg P.W."/>
        </authorList>
    </citation>
    <scope>NUCLEOTIDE SEQUENCE [LARGE SCALE GENOMIC DNA]</scope>
    <source>
        <strain evidence="2">MT8872</strain>
    </source>
</reference>
<dbReference type="AlphaFoldDB" id="A0A7E4W258"/>
<evidence type="ECO:0000256" key="1">
    <source>
        <dbReference type="SAM" id="MobiDB-lite"/>
    </source>
</evidence>
<proteinExistence type="predicted"/>
<name>A0A7E4W258_PANRE</name>
<keyword evidence="2" id="KW-1185">Reference proteome</keyword>
<feature type="region of interest" description="Disordered" evidence="1">
    <location>
        <begin position="1"/>
        <end position="21"/>
    </location>
</feature>
<evidence type="ECO:0000313" key="2">
    <source>
        <dbReference type="Proteomes" id="UP000492821"/>
    </source>
</evidence>
<accession>A0A7E4W258</accession>
<reference evidence="3" key="2">
    <citation type="submission" date="2020-10" db="UniProtKB">
        <authorList>
            <consortium name="WormBaseParasite"/>
        </authorList>
    </citation>
    <scope>IDENTIFICATION</scope>
</reference>
<organism evidence="2 3">
    <name type="scientific">Panagrellus redivivus</name>
    <name type="common">Microworm</name>
    <dbReference type="NCBI Taxonomy" id="6233"/>
    <lineage>
        <taxon>Eukaryota</taxon>
        <taxon>Metazoa</taxon>
        <taxon>Ecdysozoa</taxon>
        <taxon>Nematoda</taxon>
        <taxon>Chromadorea</taxon>
        <taxon>Rhabditida</taxon>
        <taxon>Tylenchina</taxon>
        <taxon>Panagrolaimomorpha</taxon>
        <taxon>Panagrolaimoidea</taxon>
        <taxon>Panagrolaimidae</taxon>
        <taxon>Panagrellus</taxon>
    </lineage>
</organism>
<dbReference type="Proteomes" id="UP000492821">
    <property type="component" value="Unassembled WGS sequence"/>
</dbReference>
<protein>
    <submittedName>
        <fullName evidence="3">RBM38</fullName>
    </submittedName>
</protein>